<keyword evidence="12" id="KW-0675">Receptor</keyword>
<dbReference type="PANTHER" id="PTHR12504:SF0">
    <property type="entry name" value="MITOCHONDRIAL IMPORT RECEPTOR SUBUNIT TOM22 HOMOLOG"/>
    <property type="match status" value="1"/>
</dbReference>
<keyword evidence="5 14" id="KW-0812">Transmembrane</keyword>
<evidence type="ECO:0000256" key="2">
    <source>
        <dbReference type="ARBA" id="ARBA00009874"/>
    </source>
</evidence>
<reference evidence="15" key="1">
    <citation type="submission" date="2023-07" db="EMBL/GenBank/DDBJ databases">
        <title>Chromosome-level genome assembly of Artemia franciscana.</title>
        <authorList>
            <person name="Jo E."/>
        </authorList>
    </citation>
    <scope>NUCLEOTIDE SEQUENCE</scope>
    <source>
        <tissue evidence="15">Whole body</tissue>
    </source>
</reference>
<keyword evidence="11 14" id="KW-0472">Membrane</keyword>
<evidence type="ECO:0000256" key="10">
    <source>
        <dbReference type="ARBA" id="ARBA00023128"/>
    </source>
</evidence>
<comment type="similarity">
    <text evidence="2">Belongs to the Tom22 family.</text>
</comment>
<keyword evidence="8 14" id="KW-1133">Transmembrane helix</keyword>
<evidence type="ECO:0000256" key="3">
    <source>
        <dbReference type="ARBA" id="ARBA00016229"/>
    </source>
</evidence>
<name>A0AA88L301_ARTSF</name>
<dbReference type="GO" id="GO:0006886">
    <property type="term" value="P:intracellular protein transport"/>
    <property type="evidence" value="ECO:0007669"/>
    <property type="project" value="InterPro"/>
</dbReference>
<feature type="compositionally biased region" description="Basic and acidic residues" evidence="13">
    <location>
        <begin position="117"/>
        <end position="131"/>
    </location>
</feature>
<dbReference type="AlphaFoldDB" id="A0AA88L301"/>
<dbReference type="Proteomes" id="UP001187531">
    <property type="component" value="Unassembled WGS sequence"/>
</dbReference>
<keyword evidence="4" id="KW-0813">Transport</keyword>
<accession>A0AA88L301</accession>
<organism evidence="15 16">
    <name type="scientific">Artemia franciscana</name>
    <name type="common">Brine shrimp</name>
    <name type="synonym">Artemia sanfranciscana</name>
    <dbReference type="NCBI Taxonomy" id="6661"/>
    <lineage>
        <taxon>Eukaryota</taxon>
        <taxon>Metazoa</taxon>
        <taxon>Ecdysozoa</taxon>
        <taxon>Arthropoda</taxon>
        <taxon>Crustacea</taxon>
        <taxon>Branchiopoda</taxon>
        <taxon>Anostraca</taxon>
        <taxon>Artemiidae</taxon>
        <taxon>Artemia</taxon>
    </lineage>
</organism>
<feature type="region of interest" description="Disordered" evidence="13">
    <location>
        <begin position="104"/>
        <end position="156"/>
    </location>
</feature>
<protein>
    <recommendedName>
        <fullName evidence="3">Mitochondrial import receptor subunit TOM22 homolog</fullName>
    </recommendedName>
</protein>
<comment type="subcellular location">
    <subcellularLocation>
        <location evidence="1">Mitochondrion outer membrane</location>
        <topology evidence="1">Single-pass membrane protein</topology>
    </subcellularLocation>
</comment>
<feature type="compositionally biased region" description="Acidic residues" evidence="13">
    <location>
        <begin position="144"/>
        <end position="156"/>
    </location>
</feature>
<comment type="caution">
    <text evidence="15">The sequence shown here is derived from an EMBL/GenBank/DDBJ whole genome shotgun (WGS) entry which is preliminary data.</text>
</comment>
<evidence type="ECO:0000256" key="11">
    <source>
        <dbReference type="ARBA" id="ARBA00023136"/>
    </source>
</evidence>
<evidence type="ECO:0000256" key="13">
    <source>
        <dbReference type="SAM" id="MobiDB-lite"/>
    </source>
</evidence>
<feature type="transmembrane region" description="Helical" evidence="14">
    <location>
        <begin position="202"/>
        <end position="221"/>
    </location>
</feature>
<evidence type="ECO:0000256" key="1">
    <source>
        <dbReference type="ARBA" id="ARBA00004572"/>
    </source>
</evidence>
<evidence type="ECO:0000256" key="7">
    <source>
        <dbReference type="ARBA" id="ARBA00022927"/>
    </source>
</evidence>
<evidence type="ECO:0000256" key="8">
    <source>
        <dbReference type="ARBA" id="ARBA00022989"/>
    </source>
</evidence>
<evidence type="ECO:0000256" key="12">
    <source>
        <dbReference type="ARBA" id="ARBA00023170"/>
    </source>
</evidence>
<gene>
    <name evidence="15" type="ORF">QYM36_009014</name>
</gene>
<proteinExistence type="inferred from homology"/>
<dbReference type="PANTHER" id="PTHR12504">
    <property type="entry name" value="MITOCHONDRIAL IMPORT RECEPTOR SUBUNIT TOM22"/>
    <property type="match status" value="1"/>
</dbReference>
<evidence type="ECO:0000256" key="9">
    <source>
        <dbReference type="ARBA" id="ARBA00023010"/>
    </source>
</evidence>
<evidence type="ECO:0000313" key="16">
    <source>
        <dbReference type="Proteomes" id="UP001187531"/>
    </source>
</evidence>
<keyword evidence="9" id="KW-0811">Translocation</keyword>
<keyword evidence="10" id="KW-0496">Mitochondrion</keyword>
<keyword evidence="7" id="KW-0653">Protein transport</keyword>
<keyword evidence="6" id="KW-1000">Mitochondrion outer membrane</keyword>
<feature type="region of interest" description="Disordered" evidence="13">
    <location>
        <begin position="1"/>
        <end position="42"/>
    </location>
</feature>
<dbReference type="InterPro" id="IPR005683">
    <property type="entry name" value="Tom22"/>
</dbReference>
<dbReference type="CDD" id="cd22884">
    <property type="entry name" value="TOM22"/>
    <property type="match status" value="1"/>
</dbReference>
<dbReference type="EMBL" id="JAVRJZ010000013">
    <property type="protein sequence ID" value="KAK2714642.1"/>
    <property type="molecule type" value="Genomic_DNA"/>
</dbReference>
<evidence type="ECO:0000256" key="4">
    <source>
        <dbReference type="ARBA" id="ARBA00022448"/>
    </source>
</evidence>
<dbReference type="GO" id="GO:0005741">
    <property type="term" value="C:mitochondrial outer membrane"/>
    <property type="evidence" value="ECO:0007669"/>
    <property type="project" value="UniProtKB-SubCell"/>
</dbReference>
<sequence>MASTVNDIEEDSNDIEIISGPASGTSESPVMVPAVQSDSNGSDLDLEVSQILNVNQDAKPDSDPVIEAALNLADDVKSDQPDIKEEIEKIESIVRDDDIDESKLTKKDEISSGEAEEVPKKDSPVAPKEEPSLGVVSTAKKDEDEWVDKESDDEEEEYEETMTERLIGLTEMFPASLRSGVCSLTSGSLSATKGLYQLTRKISWVVFTTAAILFAPIAFEVERGQMLEMEKQQQRAILLGPGAAVSGGPQLIGGGMAPPPPK</sequence>
<evidence type="ECO:0000256" key="5">
    <source>
        <dbReference type="ARBA" id="ARBA00022692"/>
    </source>
</evidence>
<evidence type="ECO:0000313" key="15">
    <source>
        <dbReference type="EMBL" id="KAK2714642.1"/>
    </source>
</evidence>
<evidence type="ECO:0000256" key="6">
    <source>
        <dbReference type="ARBA" id="ARBA00022787"/>
    </source>
</evidence>
<dbReference type="Pfam" id="PF04281">
    <property type="entry name" value="Tom22"/>
    <property type="match status" value="1"/>
</dbReference>
<keyword evidence="16" id="KW-1185">Reference proteome</keyword>
<evidence type="ECO:0000256" key="14">
    <source>
        <dbReference type="SAM" id="Phobius"/>
    </source>
</evidence>